<dbReference type="InterPro" id="IPR023214">
    <property type="entry name" value="HAD_sf"/>
</dbReference>
<proteinExistence type="predicted"/>
<organism evidence="1">
    <name type="scientific">marine sediment metagenome</name>
    <dbReference type="NCBI Taxonomy" id="412755"/>
    <lineage>
        <taxon>unclassified sequences</taxon>
        <taxon>metagenomes</taxon>
        <taxon>ecological metagenomes</taxon>
    </lineage>
</organism>
<dbReference type="SUPFAM" id="SSF56784">
    <property type="entry name" value="HAD-like"/>
    <property type="match status" value="1"/>
</dbReference>
<dbReference type="SFLD" id="SFLDG01129">
    <property type="entry name" value="C1.5:_HAD__Beta-PGM__Phosphata"/>
    <property type="match status" value="1"/>
</dbReference>
<evidence type="ECO:0000313" key="1">
    <source>
        <dbReference type="EMBL" id="GAG27749.1"/>
    </source>
</evidence>
<dbReference type="GO" id="GO:0008967">
    <property type="term" value="F:phosphoglycolate phosphatase activity"/>
    <property type="evidence" value="ECO:0007669"/>
    <property type="project" value="TreeGrafter"/>
</dbReference>
<name>X0W9W8_9ZZZZ</name>
<dbReference type="InterPro" id="IPR050155">
    <property type="entry name" value="HAD-like_hydrolase_sf"/>
</dbReference>
<reference evidence="1" key="1">
    <citation type="journal article" date="2014" name="Front. Microbiol.">
        <title>High frequency of phylogenetically diverse reductive dehalogenase-homologous genes in deep subseafloor sedimentary metagenomes.</title>
        <authorList>
            <person name="Kawai M."/>
            <person name="Futagami T."/>
            <person name="Toyoda A."/>
            <person name="Takaki Y."/>
            <person name="Nishi S."/>
            <person name="Hori S."/>
            <person name="Arai W."/>
            <person name="Tsubouchi T."/>
            <person name="Morono Y."/>
            <person name="Uchiyama I."/>
            <person name="Ito T."/>
            <person name="Fujiyama A."/>
            <person name="Inagaki F."/>
            <person name="Takami H."/>
        </authorList>
    </citation>
    <scope>NUCLEOTIDE SEQUENCE</scope>
    <source>
        <strain evidence="1">Expedition CK06-06</strain>
    </source>
</reference>
<dbReference type="InterPro" id="IPR036412">
    <property type="entry name" value="HAD-like_sf"/>
</dbReference>
<dbReference type="AlphaFoldDB" id="X0W9W8"/>
<dbReference type="Pfam" id="PF13419">
    <property type="entry name" value="HAD_2"/>
    <property type="match status" value="1"/>
</dbReference>
<dbReference type="Gene3D" id="3.40.50.1000">
    <property type="entry name" value="HAD superfamily/HAD-like"/>
    <property type="match status" value="1"/>
</dbReference>
<dbReference type="PANTHER" id="PTHR43434">
    <property type="entry name" value="PHOSPHOGLYCOLATE PHOSPHATASE"/>
    <property type="match status" value="1"/>
</dbReference>
<comment type="caution">
    <text evidence="1">The sequence shown here is derived from an EMBL/GenBank/DDBJ whole genome shotgun (WGS) entry which is preliminary data.</text>
</comment>
<feature type="non-terminal residue" evidence="1">
    <location>
        <position position="194"/>
    </location>
</feature>
<dbReference type="GO" id="GO:0006281">
    <property type="term" value="P:DNA repair"/>
    <property type="evidence" value="ECO:0007669"/>
    <property type="project" value="TreeGrafter"/>
</dbReference>
<dbReference type="PANTHER" id="PTHR43434:SF1">
    <property type="entry name" value="PHOSPHOGLYCOLATE PHOSPHATASE"/>
    <property type="match status" value="1"/>
</dbReference>
<sequence length="194" mass="23564">MVKFKCLIALLNTLMSHQPIILFDFDGIIITQKSLEYTAFLFLKKRFYNWQNIENLRLIDLARIFEEADSKNRIKALLKIIKMYKRYIPSLWKRLLFFIKFRRTYPRYESYEVLKPNLEEVLRKLKGKNFILGVVSNTRGERMNHFIEKFNLEKYFSVFISRDDTPYRKPNPYPIYAALKVIKRDFKISIQKDR</sequence>
<gene>
    <name evidence="1" type="ORF">S01H1_48381</name>
</gene>
<dbReference type="InterPro" id="IPR041492">
    <property type="entry name" value="HAD_2"/>
</dbReference>
<accession>X0W9W8</accession>
<dbReference type="Gene3D" id="1.10.150.730">
    <property type="match status" value="1"/>
</dbReference>
<protein>
    <submittedName>
        <fullName evidence="1">Uncharacterized protein</fullName>
    </submittedName>
</protein>
<dbReference type="EMBL" id="BARS01031068">
    <property type="protein sequence ID" value="GAG27749.1"/>
    <property type="molecule type" value="Genomic_DNA"/>
</dbReference>
<dbReference type="SFLD" id="SFLDS00003">
    <property type="entry name" value="Haloacid_Dehalogenase"/>
    <property type="match status" value="1"/>
</dbReference>